<dbReference type="AlphaFoldDB" id="A0A067SYH6"/>
<evidence type="ECO:0000256" key="1">
    <source>
        <dbReference type="SAM" id="MobiDB-lite"/>
    </source>
</evidence>
<dbReference type="Proteomes" id="UP000027222">
    <property type="component" value="Unassembled WGS sequence"/>
</dbReference>
<feature type="region of interest" description="Disordered" evidence="1">
    <location>
        <begin position="62"/>
        <end position="81"/>
    </location>
</feature>
<dbReference type="EMBL" id="KL142388">
    <property type="protein sequence ID" value="KDR72754.1"/>
    <property type="molecule type" value="Genomic_DNA"/>
</dbReference>
<keyword evidence="3" id="KW-1185">Reference proteome</keyword>
<dbReference type="OrthoDB" id="3343770at2759"/>
<name>A0A067SYH6_GALM3</name>
<proteinExistence type="predicted"/>
<accession>A0A067SYH6</accession>
<reference evidence="3" key="1">
    <citation type="journal article" date="2014" name="Proc. Natl. Acad. Sci. U.S.A.">
        <title>Extensive sampling of basidiomycete genomes demonstrates inadequacy of the white-rot/brown-rot paradigm for wood decay fungi.</title>
        <authorList>
            <person name="Riley R."/>
            <person name="Salamov A.A."/>
            <person name="Brown D.W."/>
            <person name="Nagy L.G."/>
            <person name="Floudas D."/>
            <person name="Held B.W."/>
            <person name="Levasseur A."/>
            <person name="Lombard V."/>
            <person name="Morin E."/>
            <person name="Otillar R."/>
            <person name="Lindquist E.A."/>
            <person name="Sun H."/>
            <person name="LaButti K.M."/>
            <person name="Schmutz J."/>
            <person name="Jabbour D."/>
            <person name="Luo H."/>
            <person name="Baker S.E."/>
            <person name="Pisabarro A.G."/>
            <person name="Walton J.D."/>
            <person name="Blanchette R.A."/>
            <person name="Henrissat B."/>
            <person name="Martin F."/>
            <person name="Cullen D."/>
            <person name="Hibbett D.S."/>
            <person name="Grigoriev I.V."/>
        </authorList>
    </citation>
    <scope>NUCLEOTIDE SEQUENCE [LARGE SCALE GENOMIC DNA]</scope>
    <source>
        <strain evidence="3">CBS 339.88</strain>
    </source>
</reference>
<feature type="non-terminal residue" evidence="2">
    <location>
        <position position="1"/>
    </location>
</feature>
<dbReference type="HOGENOM" id="CLU_066679_0_0_1"/>
<dbReference type="STRING" id="685588.A0A067SYH6"/>
<gene>
    <name evidence="2" type="ORF">GALMADRAFT_45227</name>
</gene>
<evidence type="ECO:0000313" key="3">
    <source>
        <dbReference type="Proteomes" id="UP000027222"/>
    </source>
</evidence>
<organism evidence="2 3">
    <name type="scientific">Galerina marginata (strain CBS 339.88)</name>
    <dbReference type="NCBI Taxonomy" id="685588"/>
    <lineage>
        <taxon>Eukaryota</taxon>
        <taxon>Fungi</taxon>
        <taxon>Dikarya</taxon>
        <taxon>Basidiomycota</taxon>
        <taxon>Agaricomycotina</taxon>
        <taxon>Agaricomycetes</taxon>
        <taxon>Agaricomycetidae</taxon>
        <taxon>Agaricales</taxon>
        <taxon>Agaricineae</taxon>
        <taxon>Strophariaceae</taxon>
        <taxon>Galerina</taxon>
    </lineage>
</organism>
<protein>
    <submittedName>
        <fullName evidence="2">Uncharacterized protein</fullName>
    </submittedName>
</protein>
<evidence type="ECO:0000313" key="2">
    <source>
        <dbReference type="EMBL" id="KDR72754.1"/>
    </source>
</evidence>
<feature type="non-terminal residue" evidence="2">
    <location>
        <position position="236"/>
    </location>
</feature>
<sequence length="236" mass="25619">ERLFVDLIYRSSRKYPNWDPEISVKVGDYGRITKGSRGLAFWKKAQGTFVKDGNIYEDDLDKKYDLPQPTEHGADSSEGTTWVTSKNAQEVSLDAKAGGETPILAECSVKASFKFTSGRGAVLAMDNDTITTIDSPGKLRRLLAESSLKGSVIVSEVHKCSSYARFLATKGSATVAMGLAMEPPVANVAEAKVDAKWVHTSSAGNFKSKVNKSGTRTYYPLFRLVSLTESTLSSGM</sequence>